<accession>A0A6V7UTY3</accession>
<dbReference type="AlphaFoldDB" id="A0A6V7UTY3"/>
<dbReference type="Proteomes" id="UP000580250">
    <property type="component" value="Unassembled WGS sequence"/>
</dbReference>
<gene>
    <name evidence="1" type="ORF">MENT_LOCUS17355</name>
</gene>
<protein>
    <submittedName>
        <fullName evidence="1">Uncharacterized protein</fullName>
    </submittedName>
</protein>
<name>A0A6V7UTY3_MELEN</name>
<dbReference type="EMBL" id="CAJEWN010000112">
    <property type="protein sequence ID" value="CAD2165730.1"/>
    <property type="molecule type" value="Genomic_DNA"/>
</dbReference>
<organism evidence="1 2">
    <name type="scientific">Meloidogyne enterolobii</name>
    <name type="common">Root-knot nematode worm</name>
    <name type="synonym">Meloidogyne mayaguensis</name>
    <dbReference type="NCBI Taxonomy" id="390850"/>
    <lineage>
        <taxon>Eukaryota</taxon>
        <taxon>Metazoa</taxon>
        <taxon>Ecdysozoa</taxon>
        <taxon>Nematoda</taxon>
        <taxon>Chromadorea</taxon>
        <taxon>Rhabditida</taxon>
        <taxon>Tylenchina</taxon>
        <taxon>Tylenchomorpha</taxon>
        <taxon>Tylenchoidea</taxon>
        <taxon>Meloidogynidae</taxon>
        <taxon>Meloidogyninae</taxon>
        <taxon>Meloidogyne</taxon>
    </lineage>
</organism>
<comment type="caution">
    <text evidence="1">The sequence shown here is derived from an EMBL/GenBank/DDBJ whole genome shotgun (WGS) entry which is preliminary data.</text>
</comment>
<evidence type="ECO:0000313" key="2">
    <source>
        <dbReference type="Proteomes" id="UP000580250"/>
    </source>
</evidence>
<sequence>MRKKKNVGLECFKRNFDWLKIAGLVIVTSSLEDKAKIKSSVDTRTINLRSSTNELKPILWNIYVCM</sequence>
<evidence type="ECO:0000313" key="1">
    <source>
        <dbReference type="EMBL" id="CAD2165730.1"/>
    </source>
</evidence>
<proteinExistence type="predicted"/>
<reference evidence="1 2" key="1">
    <citation type="submission" date="2020-08" db="EMBL/GenBank/DDBJ databases">
        <authorList>
            <person name="Koutsovoulos G."/>
            <person name="Danchin GJ E."/>
        </authorList>
    </citation>
    <scope>NUCLEOTIDE SEQUENCE [LARGE SCALE GENOMIC DNA]</scope>
</reference>